<dbReference type="PROSITE" id="PS50887">
    <property type="entry name" value="GGDEF"/>
    <property type="match status" value="1"/>
</dbReference>
<evidence type="ECO:0000256" key="1">
    <source>
        <dbReference type="ARBA" id="ARBA00012528"/>
    </source>
</evidence>
<dbReference type="PANTHER" id="PTHR45138:SF9">
    <property type="entry name" value="DIGUANYLATE CYCLASE DGCM-RELATED"/>
    <property type="match status" value="1"/>
</dbReference>
<comment type="caution">
    <text evidence="5">The sequence shown here is derived from an EMBL/GenBank/DDBJ whole genome shotgun (WGS) entry which is preliminary data.</text>
</comment>
<name>A0ABS7FA51_9NEIS</name>
<evidence type="ECO:0000259" key="4">
    <source>
        <dbReference type="PROSITE" id="PS50887"/>
    </source>
</evidence>
<dbReference type="Pfam" id="PF00990">
    <property type="entry name" value="GGDEF"/>
    <property type="match status" value="1"/>
</dbReference>
<dbReference type="EC" id="2.7.7.65" evidence="1"/>
<dbReference type="SUPFAM" id="SSF55073">
    <property type="entry name" value="Nucleotide cyclase"/>
    <property type="match status" value="1"/>
</dbReference>
<protein>
    <recommendedName>
        <fullName evidence="1">diguanylate cyclase</fullName>
        <ecNumber evidence="1">2.7.7.65</ecNumber>
    </recommendedName>
</protein>
<sequence>MDANRQAKDNAQSRNSPLIFMPQRGLARRMLVWIICISTTAALIATSVQLFFDYRSDVSELEQGMRYIEQSQLPGLADAAWNFNVAGMQVQLDGIGHSPWVAGATIHYGPSQSAALTTGQLDADAGRLFKYVLRRNGVVVGKIYIEPNLHTLYSRTLDRIGIVLATQGGKSLVTSISILLLISWMITRHLTQMAEFARSFEPGKSFTPFVLRRRPQGLRDELSVLVDGLNDAYARLQKAHEFQVRHNEILSQQVELRTAELLEAHQQLALLAVTDKLTGTVNRRGLDEVFKNAMALADPDSRPLAIILTDIDSFKSVNDSRGHLAGDALLQEFTGILNRVVRATDTVGRWGGEEFLILCPQTTLEQALRLAEHMRASVQAHAFAGIGSKTSSFGVAVLRQGETADDLVRRADEALYQAKKSGRNRVCSEAPDIVS</sequence>
<reference evidence="5 6" key="1">
    <citation type="submission" date="2021-05" db="EMBL/GenBank/DDBJ databases">
        <title>Draft Whole Genome Sequencing Of Biosensor Chromobacterium violaceum Strain CV026 Reveals A Regulatory RNA In Chromobacterium violaceum Phenotype Regulatory Network.</title>
        <authorList>
            <person name="Hong K.W."/>
            <person name="Chan K.G."/>
            <person name="Chang C.-Y."/>
        </authorList>
    </citation>
    <scope>NUCLEOTIDE SEQUENCE [LARGE SCALE GENOMIC DNA]</scope>
    <source>
        <strain evidence="5 6">ATCC 31532</strain>
    </source>
</reference>
<dbReference type="InterPro" id="IPR000160">
    <property type="entry name" value="GGDEF_dom"/>
</dbReference>
<dbReference type="Proteomes" id="UP000711178">
    <property type="component" value="Unassembled WGS sequence"/>
</dbReference>
<keyword evidence="5" id="KW-0808">Transferase</keyword>
<dbReference type="InterPro" id="IPR043128">
    <property type="entry name" value="Rev_trsase/Diguanyl_cyclase"/>
</dbReference>
<dbReference type="SMART" id="SM00267">
    <property type="entry name" value="GGDEF"/>
    <property type="match status" value="1"/>
</dbReference>
<dbReference type="EMBL" id="JAHDTB010000003">
    <property type="protein sequence ID" value="MBW8286922.1"/>
    <property type="molecule type" value="Genomic_DNA"/>
</dbReference>
<dbReference type="GeneID" id="89684888"/>
<keyword evidence="3" id="KW-0472">Membrane</keyword>
<evidence type="ECO:0000313" key="5">
    <source>
        <dbReference type="EMBL" id="MBW8286922.1"/>
    </source>
</evidence>
<evidence type="ECO:0000256" key="3">
    <source>
        <dbReference type="SAM" id="Phobius"/>
    </source>
</evidence>
<dbReference type="InterPro" id="IPR050469">
    <property type="entry name" value="Diguanylate_Cyclase"/>
</dbReference>
<dbReference type="PANTHER" id="PTHR45138">
    <property type="entry name" value="REGULATORY COMPONENTS OF SENSORY TRANSDUCTION SYSTEM"/>
    <property type="match status" value="1"/>
</dbReference>
<dbReference type="InterPro" id="IPR029787">
    <property type="entry name" value="Nucleotide_cyclase"/>
</dbReference>
<feature type="domain" description="GGDEF" evidence="4">
    <location>
        <begin position="302"/>
        <end position="431"/>
    </location>
</feature>
<gene>
    <name evidence="5" type="ORF">KIF53_04695</name>
</gene>
<dbReference type="NCBIfam" id="TIGR00254">
    <property type="entry name" value="GGDEF"/>
    <property type="match status" value="1"/>
</dbReference>
<dbReference type="RefSeq" id="WP_052258007.1">
    <property type="nucleotide sequence ID" value="NZ_CP142381.1"/>
</dbReference>
<accession>A0ABS7FA51</accession>
<keyword evidence="5" id="KW-0548">Nucleotidyltransferase</keyword>
<dbReference type="GO" id="GO:0052621">
    <property type="term" value="F:diguanylate cyclase activity"/>
    <property type="evidence" value="ECO:0007669"/>
    <property type="project" value="UniProtKB-EC"/>
</dbReference>
<keyword evidence="6" id="KW-1185">Reference proteome</keyword>
<proteinExistence type="predicted"/>
<dbReference type="CDD" id="cd01949">
    <property type="entry name" value="GGDEF"/>
    <property type="match status" value="1"/>
</dbReference>
<keyword evidence="3" id="KW-0812">Transmembrane</keyword>
<evidence type="ECO:0000313" key="6">
    <source>
        <dbReference type="Proteomes" id="UP000711178"/>
    </source>
</evidence>
<keyword evidence="3" id="KW-1133">Transmembrane helix</keyword>
<feature type="transmembrane region" description="Helical" evidence="3">
    <location>
        <begin position="30"/>
        <end position="52"/>
    </location>
</feature>
<evidence type="ECO:0000256" key="2">
    <source>
        <dbReference type="ARBA" id="ARBA00034247"/>
    </source>
</evidence>
<dbReference type="Gene3D" id="3.30.70.270">
    <property type="match status" value="1"/>
</dbReference>
<comment type="catalytic activity">
    <reaction evidence="2">
        <text>2 GTP = 3',3'-c-di-GMP + 2 diphosphate</text>
        <dbReference type="Rhea" id="RHEA:24898"/>
        <dbReference type="ChEBI" id="CHEBI:33019"/>
        <dbReference type="ChEBI" id="CHEBI:37565"/>
        <dbReference type="ChEBI" id="CHEBI:58805"/>
        <dbReference type="EC" id="2.7.7.65"/>
    </reaction>
</comment>
<organism evidence="5 6">
    <name type="scientific">Chromobacterium subtsugae</name>
    <dbReference type="NCBI Taxonomy" id="251747"/>
    <lineage>
        <taxon>Bacteria</taxon>
        <taxon>Pseudomonadati</taxon>
        <taxon>Pseudomonadota</taxon>
        <taxon>Betaproteobacteria</taxon>
        <taxon>Neisseriales</taxon>
        <taxon>Chromobacteriaceae</taxon>
        <taxon>Chromobacterium</taxon>
    </lineage>
</organism>